<sequence length="437" mass="46456">MTAAALAIAAALAAPAAHADTQDELKVLKAQIEALQKSLAALEQKQNRIETQVSPANVVTAGATKGSFKLPGSDTSIKIGGYVKLDAIHSSRSAGANSQADLVLVPGSIPVGNAADNEKRQTKLHARQTRLNLGTHTPTAWGDLTTFFEIDFFGADGNEIVSNSNNVRLRHALASLGPLSVGQTWSTFMDPASLPETLDFGGPVGEAFIRQGLVRWTQPFSGGSWSVAAENPESYLTRRNLDGSYATLAPDDDRVPDLVAKLNLNTTLGRFAIAGMARNLRVDTAAVATSVEARDSKWGGALGIYGVIPSVGKDDFRFSLIGGNALGRYIGQGVFTDADVDADGSIHLNTQWGTILSYRHFWADNLRSTLALSAAGADNPRGAVNTNKASQTAHLNLLWSPVPQATLGVEYIYGRLEKEDGRDGRLNRVQASAQYAF</sequence>
<dbReference type="AlphaFoldDB" id="A0A4V3WAH7"/>
<evidence type="ECO:0008006" key="5">
    <source>
        <dbReference type="Google" id="ProtNLM"/>
    </source>
</evidence>
<keyword evidence="2" id="KW-0732">Signal</keyword>
<organism evidence="3 4">
    <name type="scientific">Pseudothauera rhizosphaerae</name>
    <dbReference type="NCBI Taxonomy" id="2565932"/>
    <lineage>
        <taxon>Bacteria</taxon>
        <taxon>Pseudomonadati</taxon>
        <taxon>Pseudomonadota</taxon>
        <taxon>Betaproteobacteria</taxon>
        <taxon>Rhodocyclales</taxon>
        <taxon>Zoogloeaceae</taxon>
        <taxon>Pseudothauera</taxon>
    </lineage>
</organism>
<feature type="coiled-coil region" evidence="1">
    <location>
        <begin position="18"/>
        <end position="52"/>
    </location>
</feature>
<dbReference type="Proteomes" id="UP000307956">
    <property type="component" value="Unassembled WGS sequence"/>
</dbReference>
<comment type="caution">
    <text evidence="3">The sequence shown here is derived from an EMBL/GenBank/DDBJ whole genome shotgun (WGS) entry which is preliminary data.</text>
</comment>
<gene>
    <name evidence="3" type="ORF">E6O51_16155</name>
</gene>
<feature type="signal peptide" evidence="2">
    <location>
        <begin position="1"/>
        <end position="19"/>
    </location>
</feature>
<keyword evidence="1" id="KW-0175">Coiled coil</keyword>
<dbReference type="EMBL" id="SSOD01000014">
    <property type="protein sequence ID" value="THF59321.1"/>
    <property type="molecule type" value="Genomic_DNA"/>
</dbReference>
<evidence type="ECO:0000313" key="4">
    <source>
        <dbReference type="Proteomes" id="UP000307956"/>
    </source>
</evidence>
<proteinExistence type="predicted"/>
<dbReference type="Pfam" id="PF19577">
    <property type="entry name" value="DcaP"/>
    <property type="match status" value="1"/>
</dbReference>
<evidence type="ECO:0000256" key="1">
    <source>
        <dbReference type="SAM" id="Coils"/>
    </source>
</evidence>
<dbReference type="InterPro" id="IPR045748">
    <property type="entry name" value="DcaP"/>
</dbReference>
<accession>A0A4V3WAH7</accession>
<name>A0A4V3WAH7_9RHOO</name>
<keyword evidence="4" id="KW-1185">Reference proteome</keyword>
<dbReference type="OrthoDB" id="190887at2"/>
<evidence type="ECO:0000256" key="2">
    <source>
        <dbReference type="SAM" id="SignalP"/>
    </source>
</evidence>
<reference evidence="3 4" key="1">
    <citation type="submission" date="2019-04" db="EMBL/GenBank/DDBJ databases">
        <title>Azoarcus rhizosphaerae sp. nov. isolated from rhizosphere of Ficus religiosa.</title>
        <authorList>
            <person name="Lin S.-Y."/>
            <person name="Hameed A."/>
            <person name="Hsu Y.-H."/>
            <person name="Young C.-C."/>
        </authorList>
    </citation>
    <scope>NUCLEOTIDE SEQUENCE [LARGE SCALE GENOMIC DNA]</scope>
    <source>
        <strain evidence="3 4">CC-YHH848</strain>
    </source>
</reference>
<protein>
    <recommendedName>
        <fullName evidence="5">Porin</fullName>
    </recommendedName>
</protein>
<feature type="chain" id="PRO_5020495216" description="Porin" evidence="2">
    <location>
        <begin position="20"/>
        <end position="437"/>
    </location>
</feature>
<dbReference type="SUPFAM" id="SSF56935">
    <property type="entry name" value="Porins"/>
    <property type="match status" value="1"/>
</dbReference>
<evidence type="ECO:0000313" key="3">
    <source>
        <dbReference type="EMBL" id="THF59321.1"/>
    </source>
</evidence>